<accession>X0Y4Y3</accession>
<dbReference type="PANTHER" id="PTHR40081">
    <property type="entry name" value="CONCANAVALIN A-LIKE LECTIN/GLUCANASE"/>
    <property type="match status" value="1"/>
</dbReference>
<sequence>VDFIHVDDTQSYQTMTRAVDGRMDPSRTVIEKLTVEENGPLHAVILLKGRYQYQTVGSTFPEQVTQRGFCPFTLRLHFYRGSGLVTAEHFFVYEGDPDHDFIRQMSFSLPVALAREGSSVTFGGDRQDHKAEGIAAALYQESCDDYRIMTRAPQQRHFETTAEGTRAPGWMDICSAEAGVTTGIRWFWQQHAKALHADLATGRLAVHLWPPQARPLDYRRYARIRAAGEAGIGSAKGTGKVHEFMLYFH</sequence>
<reference evidence="2" key="1">
    <citation type="journal article" date="2014" name="Front. Microbiol.">
        <title>High frequency of phylogenetically diverse reductive dehalogenase-homologous genes in deep subseafloor sedimentary metagenomes.</title>
        <authorList>
            <person name="Kawai M."/>
            <person name="Futagami T."/>
            <person name="Toyoda A."/>
            <person name="Takaki Y."/>
            <person name="Nishi S."/>
            <person name="Hori S."/>
            <person name="Arai W."/>
            <person name="Tsubouchi T."/>
            <person name="Morono Y."/>
            <person name="Uchiyama I."/>
            <person name="Ito T."/>
            <person name="Fujiyama A."/>
            <person name="Inagaki F."/>
            <person name="Takami H."/>
        </authorList>
    </citation>
    <scope>NUCLEOTIDE SEQUENCE</scope>
    <source>
        <strain evidence="2">Expedition CK06-06</strain>
    </source>
</reference>
<dbReference type="InterPro" id="IPR048330">
    <property type="entry name" value="PcRGLX/YetA_2nd"/>
</dbReference>
<evidence type="ECO:0000313" key="2">
    <source>
        <dbReference type="EMBL" id="GAG31901.1"/>
    </source>
</evidence>
<dbReference type="PANTHER" id="PTHR40081:SF1">
    <property type="entry name" value="TAT PATHWAY SIGNAL SEQUENCE DOMAIN PROTEIN"/>
    <property type="match status" value="1"/>
</dbReference>
<evidence type="ECO:0000259" key="1">
    <source>
        <dbReference type="Pfam" id="PF21345"/>
    </source>
</evidence>
<feature type="non-terminal residue" evidence="2">
    <location>
        <position position="249"/>
    </location>
</feature>
<gene>
    <name evidence="2" type="ORF">S01H1_66600</name>
</gene>
<dbReference type="InterPro" id="IPR045793">
    <property type="entry name" value="PcRGLX/YetA-like"/>
</dbReference>
<organism evidence="2">
    <name type="scientific">marine sediment metagenome</name>
    <dbReference type="NCBI Taxonomy" id="412755"/>
    <lineage>
        <taxon>unclassified sequences</taxon>
        <taxon>metagenomes</taxon>
        <taxon>ecological metagenomes</taxon>
    </lineage>
</organism>
<feature type="domain" description="PcRGLX/YetA-like central beta-sandwich" evidence="1">
    <location>
        <begin position="138"/>
        <end position="222"/>
    </location>
</feature>
<dbReference type="AlphaFoldDB" id="X0Y4Y3"/>
<dbReference type="Pfam" id="PF21345">
    <property type="entry name" value="PcRGLX_2nd"/>
    <property type="match status" value="2"/>
</dbReference>
<proteinExistence type="predicted"/>
<feature type="non-terminal residue" evidence="2">
    <location>
        <position position="1"/>
    </location>
</feature>
<dbReference type="EMBL" id="BARS01044045">
    <property type="protein sequence ID" value="GAG31901.1"/>
    <property type="molecule type" value="Genomic_DNA"/>
</dbReference>
<feature type="domain" description="PcRGLX/YetA-like central beta-sandwich" evidence="1">
    <location>
        <begin position="21"/>
        <end position="116"/>
    </location>
</feature>
<name>X0Y4Y3_9ZZZZ</name>
<protein>
    <recommendedName>
        <fullName evidence="1">PcRGLX/YetA-like central beta-sandwich domain-containing protein</fullName>
    </recommendedName>
</protein>
<comment type="caution">
    <text evidence="2">The sequence shown here is derived from an EMBL/GenBank/DDBJ whole genome shotgun (WGS) entry which is preliminary data.</text>
</comment>